<protein>
    <submittedName>
        <fullName evidence="1">Uncharacterized protein</fullName>
    </submittedName>
</protein>
<gene>
    <name evidence="1" type="ORF">ARMGADRAFT_1086514</name>
</gene>
<evidence type="ECO:0000313" key="2">
    <source>
        <dbReference type="Proteomes" id="UP000217790"/>
    </source>
</evidence>
<sequence length="99" mass="10911">MNGFSPFNYEGEGFVQVVDSLDSPTLTRKSCSVLAEMPVSSINRSASTTNWEKLWFDVSKPSSFWSIVIFINQLANLPGQIRIQDGFDLLGLRGAGHSV</sequence>
<proteinExistence type="predicted"/>
<keyword evidence="2" id="KW-1185">Reference proteome</keyword>
<dbReference type="EMBL" id="KZ293684">
    <property type="protein sequence ID" value="PBK86341.1"/>
    <property type="molecule type" value="Genomic_DNA"/>
</dbReference>
<accession>A0A2H3CTH8</accession>
<name>A0A2H3CTH8_ARMGA</name>
<dbReference type="InParanoid" id="A0A2H3CTH8"/>
<organism evidence="1 2">
    <name type="scientific">Armillaria gallica</name>
    <name type="common">Bulbous honey fungus</name>
    <name type="synonym">Armillaria bulbosa</name>
    <dbReference type="NCBI Taxonomy" id="47427"/>
    <lineage>
        <taxon>Eukaryota</taxon>
        <taxon>Fungi</taxon>
        <taxon>Dikarya</taxon>
        <taxon>Basidiomycota</taxon>
        <taxon>Agaricomycotina</taxon>
        <taxon>Agaricomycetes</taxon>
        <taxon>Agaricomycetidae</taxon>
        <taxon>Agaricales</taxon>
        <taxon>Marasmiineae</taxon>
        <taxon>Physalacriaceae</taxon>
        <taxon>Armillaria</taxon>
    </lineage>
</organism>
<evidence type="ECO:0000313" key="1">
    <source>
        <dbReference type="EMBL" id="PBK86341.1"/>
    </source>
</evidence>
<dbReference type="AlphaFoldDB" id="A0A2H3CTH8"/>
<dbReference type="Proteomes" id="UP000217790">
    <property type="component" value="Unassembled WGS sequence"/>
</dbReference>
<reference evidence="2" key="1">
    <citation type="journal article" date="2017" name="Nat. Ecol. Evol.">
        <title>Genome expansion and lineage-specific genetic innovations in the forest pathogenic fungi Armillaria.</title>
        <authorList>
            <person name="Sipos G."/>
            <person name="Prasanna A.N."/>
            <person name="Walter M.C."/>
            <person name="O'Connor E."/>
            <person name="Balint B."/>
            <person name="Krizsan K."/>
            <person name="Kiss B."/>
            <person name="Hess J."/>
            <person name="Varga T."/>
            <person name="Slot J."/>
            <person name="Riley R."/>
            <person name="Boka B."/>
            <person name="Rigling D."/>
            <person name="Barry K."/>
            <person name="Lee J."/>
            <person name="Mihaltcheva S."/>
            <person name="LaButti K."/>
            <person name="Lipzen A."/>
            <person name="Waldron R."/>
            <person name="Moloney N.M."/>
            <person name="Sperisen C."/>
            <person name="Kredics L."/>
            <person name="Vagvoelgyi C."/>
            <person name="Patrignani A."/>
            <person name="Fitzpatrick D."/>
            <person name="Nagy I."/>
            <person name="Doyle S."/>
            <person name="Anderson J.B."/>
            <person name="Grigoriev I.V."/>
            <person name="Gueldener U."/>
            <person name="Muensterkoetter M."/>
            <person name="Nagy L.G."/>
        </authorList>
    </citation>
    <scope>NUCLEOTIDE SEQUENCE [LARGE SCALE GENOMIC DNA]</scope>
    <source>
        <strain evidence="2">Ar21-2</strain>
    </source>
</reference>